<name>A0ACA9RU13_9GLOM</name>
<dbReference type="Proteomes" id="UP000789920">
    <property type="component" value="Unassembled WGS sequence"/>
</dbReference>
<protein>
    <submittedName>
        <fullName evidence="1">17489_t:CDS:1</fullName>
    </submittedName>
</protein>
<proteinExistence type="predicted"/>
<organism evidence="1 2">
    <name type="scientific">Racocetra persica</name>
    <dbReference type="NCBI Taxonomy" id="160502"/>
    <lineage>
        <taxon>Eukaryota</taxon>
        <taxon>Fungi</taxon>
        <taxon>Fungi incertae sedis</taxon>
        <taxon>Mucoromycota</taxon>
        <taxon>Glomeromycotina</taxon>
        <taxon>Glomeromycetes</taxon>
        <taxon>Diversisporales</taxon>
        <taxon>Gigasporaceae</taxon>
        <taxon>Racocetra</taxon>
    </lineage>
</organism>
<evidence type="ECO:0000313" key="1">
    <source>
        <dbReference type="EMBL" id="CAG8809086.1"/>
    </source>
</evidence>
<dbReference type="EMBL" id="CAJVQC010069672">
    <property type="protein sequence ID" value="CAG8809086.1"/>
    <property type="molecule type" value="Genomic_DNA"/>
</dbReference>
<gene>
    <name evidence="1" type="ORF">RPERSI_LOCUS22785</name>
</gene>
<keyword evidence="2" id="KW-1185">Reference proteome</keyword>
<feature type="non-terminal residue" evidence="1">
    <location>
        <position position="136"/>
    </location>
</feature>
<sequence>LDFLTYIIIKRLIPHQQSQYQKYLIGWEYPSWRKEFKSEWKLLANSEISDPNKYLQSTFQISDNNEKEMHNMFYEYENILEQALAIIRQEHEAKKFEWGKAIRPSLDGIFKMVEDIERYNRRITNPRTWQDLNRHT</sequence>
<reference evidence="1" key="1">
    <citation type="submission" date="2021-06" db="EMBL/GenBank/DDBJ databases">
        <authorList>
            <person name="Kallberg Y."/>
            <person name="Tangrot J."/>
            <person name="Rosling A."/>
        </authorList>
    </citation>
    <scope>NUCLEOTIDE SEQUENCE</scope>
    <source>
        <strain evidence="1">MA461A</strain>
    </source>
</reference>
<comment type="caution">
    <text evidence="1">The sequence shown here is derived from an EMBL/GenBank/DDBJ whole genome shotgun (WGS) entry which is preliminary data.</text>
</comment>
<accession>A0ACA9RU13</accession>
<evidence type="ECO:0000313" key="2">
    <source>
        <dbReference type="Proteomes" id="UP000789920"/>
    </source>
</evidence>
<feature type="non-terminal residue" evidence="1">
    <location>
        <position position="1"/>
    </location>
</feature>